<keyword evidence="15" id="KW-0732">Signal</keyword>
<reference evidence="16 17" key="1">
    <citation type="submission" date="2015-12" db="EMBL/GenBank/DDBJ databases">
        <title>The genome of Folsomia candida.</title>
        <authorList>
            <person name="Faddeeva A."/>
            <person name="Derks M.F."/>
            <person name="Anvar Y."/>
            <person name="Smit S."/>
            <person name="Van Straalen N."/>
            <person name="Roelofs D."/>
        </authorList>
    </citation>
    <scope>NUCLEOTIDE SEQUENCE [LARGE SCALE GENOMIC DNA]</scope>
    <source>
        <strain evidence="16 17">VU population</strain>
        <tissue evidence="16">Whole body</tissue>
    </source>
</reference>
<evidence type="ECO:0000256" key="6">
    <source>
        <dbReference type="ARBA" id="ARBA00053295"/>
    </source>
</evidence>
<comment type="similarity">
    <text evidence="1">Belongs to the Ntn-hydrolase family.</text>
</comment>
<proteinExistence type="inferred from homology"/>
<keyword evidence="17" id="KW-1185">Reference proteome</keyword>
<keyword evidence="4" id="KW-0068">Autocatalytic cleavage</keyword>
<evidence type="ECO:0000256" key="1">
    <source>
        <dbReference type="ARBA" id="ARBA00010872"/>
    </source>
</evidence>
<evidence type="ECO:0000256" key="14">
    <source>
        <dbReference type="SAM" id="MobiDB-lite"/>
    </source>
</evidence>
<evidence type="ECO:0000256" key="5">
    <source>
        <dbReference type="ARBA" id="ARBA00050421"/>
    </source>
</evidence>
<feature type="compositionally biased region" description="Polar residues" evidence="14">
    <location>
        <begin position="200"/>
        <end position="214"/>
    </location>
</feature>
<dbReference type="GO" id="GO:0006508">
    <property type="term" value="P:proteolysis"/>
    <property type="evidence" value="ECO:0007669"/>
    <property type="project" value="UniProtKB-KW"/>
</dbReference>
<comment type="function">
    <text evidence="6">Cleaves the GlcNAc-Asn bond which joins oligosaccharides to the peptide of asparagine-linked glycoproteins.</text>
</comment>
<dbReference type="Gene3D" id="3.60.20.30">
    <property type="entry name" value="(Glycosyl)asparaginase"/>
    <property type="match status" value="1"/>
</dbReference>
<evidence type="ECO:0000256" key="2">
    <source>
        <dbReference type="ARBA" id="ARBA00022670"/>
    </source>
</evidence>
<dbReference type="AlphaFoldDB" id="A0A226E5R9"/>
<evidence type="ECO:0000256" key="12">
    <source>
        <dbReference type="PIRSR" id="PIRSR600246-2"/>
    </source>
</evidence>
<dbReference type="PANTHER" id="PTHR10188">
    <property type="entry name" value="L-ASPARAGINASE"/>
    <property type="match status" value="1"/>
</dbReference>
<organism evidence="16 17">
    <name type="scientific">Folsomia candida</name>
    <name type="common">Springtail</name>
    <dbReference type="NCBI Taxonomy" id="158441"/>
    <lineage>
        <taxon>Eukaryota</taxon>
        <taxon>Metazoa</taxon>
        <taxon>Ecdysozoa</taxon>
        <taxon>Arthropoda</taxon>
        <taxon>Hexapoda</taxon>
        <taxon>Collembola</taxon>
        <taxon>Entomobryomorpha</taxon>
        <taxon>Isotomoidea</taxon>
        <taxon>Isotomidae</taxon>
        <taxon>Proisotominae</taxon>
        <taxon>Folsomia</taxon>
    </lineage>
</organism>
<feature type="binding site" evidence="12">
    <location>
        <begin position="272"/>
        <end position="275"/>
    </location>
    <ligand>
        <name>substrate</name>
    </ligand>
</feature>
<dbReference type="Proteomes" id="UP000198287">
    <property type="component" value="Unassembled WGS sequence"/>
</dbReference>
<dbReference type="EMBL" id="LNIX01000006">
    <property type="protein sequence ID" value="OXA52414.1"/>
    <property type="molecule type" value="Genomic_DNA"/>
</dbReference>
<evidence type="ECO:0000256" key="8">
    <source>
        <dbReference type="ARBA" id="ARBA00078726"/>
    </source>
</evidence>
<name>A0A226E5R9_FOLCA</name>
<keyword evidence="2" id="KW-0645">Protease</keyword>
<protein>
    <recommendedName>
        <fullName evidence="7">N(4)-(beta-N-acetylglucosaminyl)-L-asparaginase</fullName>
        <ecNumber evidence="7">3.5.1.26</ecNumber>
    </recommendedName>
    <alternativeName>
        <fullName evidence="9">Aspartylglucosaminidase</fullName>
    </alternativeName>
    <alternativeName>
        <fullName evidence="8">Glycosylasparaginase</fullName>
    </alternativeName>
    <alternativeName>
        <fullName evidence="10">N4-(N-acetyl-beta-glucosaminyl)-L-asparagine amidase</fullName>
    </alternativeName>
</protein>
<sequence>MRGKQSFVVGIFVVLISSCASCSAKLSQSSNGFIYSIFNQDNSIVDVEEEPEIKPRQQMGIPVVINTWGFDAGNANAWNMLNRGGSALDAVEVGATTCEVLQCDNTVGFGGSPDENGETTLDAMIMDGERHAVGAVGCLRRVKNAVGVARKVLEHTSHTLLVGELATQFALSMGFPEENLTTPDSLEMHDSWERNNCQPNFWRNVNPDPTQSCGPYTPKTMTKDQSKTMVQVPPRVIDQWNHDTIGIVAIDSLGRVASATSSNGARNKIPGRVGDAPIVGAGSYVDKDIGGAAATGDGDIMVRFLPSLLAVEKMGMGLSPTEAAEEAIQKIARFYPTFSGALVAVNLRGEYGAACHGIATGFPYCVSPEAGSNGTIILHANCTSTSTSPANRVFPNPAAANPSLL</sequence>
<dbReference type="InterPro" id="IPR000246">
    <property type="entry name" value="Peptidase_T2"/>
</dbReference>
<dbReference type="GO" id="GO:0003948">
    <property type="term" value="F:N4-(beta-N-acetylglucosaminyl)-L-asparaginase activity"/>
    <property type="evidence" value="ECO:0007669"/>
    <property type="project" value="UniProtKB-EC"/>
</dbReference>
<comment type="catalytic activity">
    <reaction evidence="5">
        <text>N(4)-(beta-N-acetyl-D-glucosaminyl)-L-asparagine + H2O = N-acetyl-beta-D-glucosaminylamine + L-aspartate + H(+)</text>
        <dbReference type="Rhea" id="RHEA:11544"/>
        <dbReference type="ChEBI" id="CHEBI:15377"/>
        <dbReference type="ChEBI" id="CHEBI:15378"/>
        <dbReference type="ChEBI" id="CHEBI:15947"/>
        <dbReference type="ChEBI" id="CHEBI:29991"/>
        <dbReference type="ChEBI" id="CHEBI:58080"/>
        <dbReference type="EC" id="3.5.1.26"/>
    </reaction>
</comment>
<dbReference type="SUPFAM" id="SSF56235">
    <property type="entry name" value="N-terminal nucleophile aminohydrolases (Ntn hydrolases)"/>
    <property type="match status" value="1"/>
</dbReference>
<gene>
    <name evidence="16" type="ORF">Fcan01_12402</name>
</gene>
<feature type="active site" description="Nucleophile" evidence="11">
    <location>
        <position position="244"/>
    </location>
</feature>
<evidence type="ECO:0000256" key="4">
    <source>
        <dbReference type="ARBA" id="ARBA00022813"/>
    </source>
</evidence>
<dbReference type="EC" id="3.5.1.26" evidence="7"/>
<evidence type="ECO:0000256" key="9">
    <source>
        <dbReference type="ARBA" id="ARBA00079301"/>
    </source>
</evidence>
<feature type="signal peptide" evidence="15">
    <location>
        <begin position="1"/>
        <end position="24"/>
    </location>
</feature>
<dbReference type="GO" id="GO:0008233">
    <property type="term" value="F:peptidase activity"/>
    <property type="evidence" value="ECO:0007669"/>
    <property type="project" value="UniProtKB-KW"/>
</dbReference>
<dbReference type="PROSITE" id="PS51257">
    <property type="entry name" value="PROKAR_LIPOPROTEIN"/>
    <property type="match status" value="1"/>
</dbReference>
<dbReference type="InterPro" id="IPR029055">
    <property type="entry name" value="Ntn_hydrolases_N"/>
</dbReference>
<evidence type="ECO:0000256" key="13">
    <source>
        <dbReference type="PIRSR" id="PIRSR600246-3"/>
    </source>
</evidence>
<evidence type="ECO:0000256" key="10">
    <source>
        <dbReference type="ARBA" id="ARBA00080645"/>
    </source>
</evidence>
<evidence type="ECO:0000313" key="17">
    <source>
        <dbReference type="Proteomes" id="UP000198287"/>
    </source>
</evidence>
<dbReference type="FunFam" id="3.60.20.30:FF:000003">
    <property type="entry name" value="N(4)-(Beta-N-acetylglucosaminyl)-L-asparaginase isoform X1"/>
    <property type="match status" value="1"/>
</dbReference>
<dbReference type="Pfam" id="PF01112">
    <property type="entry name" value="Asparaginase_2"/>
    <property type="match status" value="1"/>
</dbReference>
<dbReference type="GO" id="GO:0005764">
    <property type="term" value="C:lysosome"/>
    <property type="evidence" value="ECO:0007669"/>
    <property type="project" value="TreeGrafter"/>
</dbReference>
<evidence type="ECO:0000256" key="15">
    <source>
        <dbReference type="SAM" id="SignalP"/>
    </source>
</evidence>
<dbReference type="STRING" id="158441.A0A226E5R9"/>
<accession>A0A226E5R9</accession>
<dbReference type="PANTHER" id="PTHR10188:SF6">
    <property type="entry name" value="N(4)-(BETA-N-ACETYLGLUCOSAMINYL)-L-ASPARAGINASE"/>
    <property type="match status" value="1"/>
</dbReference>
<evidence type="ECO:0000256" key="3">
    <source>
        <dbReference type="ARBA" id="ARBA00022801"/>
    </source>
</evidence>
<feature type="binding site" evidence="12">
    <location>
        <begin position="295"/>
        <end position="298"/>
    </location>
    <ligand>
        <name>substrate</name>
    </ligand>
</feature>
<evidence type="ECO:0000313" key="16">
    <source>
        <dbReference type="EMBL" id="OXA52414.1"/>
    </source>
</evidence>
<dbReference type="OMA" id="YKPIINI"/>
<keyword evidence="3" id="KW-0378">Hydrolase</keyword>
<feature type="region of interest" description="Disordered" evidence="14">
    <location>
        <begin position="200"/>
        <end position="228"/>
    </location>
</feature>
<dbReference type="OrthoDB" id="188713at2759"/>
<feature type="site" description="Cleavage; by autolysis" evidence="13">
    <location>
        <begin position="243"/>
        <end position="244"/>
    </location>
</feature>
<comment type="caution">
    <text evidence="16">The sequence shown here is derived from an EMBL/GenBank/DDBJ whole genome shotgun (WGS) entry which is preliminary data.</text>
</comment>
<evidence type="ECO:0000256" key="7">
    <source>
        <dbReference type="ARBA" id="ARBA00066729"/>
    </source>
</evidence>
<evidence type="ECO:0000256" key="11">
    <source>
        <dbReference type="PIRSR" id="PIRSR600246-1"/>
    </source>
</evidence>
<dbReference type="CDD" id="cd04513">
    <property type="entry name" value="Glycosylasparaginase"/>
    <property type="match status" value="1"/>
</dbReference>
<feature type="chain" id="PRO_5012850189" description="N(4)-(beta-N-acetylglucosaminyl)-L-asparaginase" evidence="15">
    <location>
        <begin position="25"/>
        <end position="405"/>
    </location>
</feature>